<feature type="domain" description="Creatinase N-terminal" evidence="2">
    <location>
        <begin position="11"/>
        <end position="139"/>
    </location>
</feature>
<protein>
    <submittedName>
        <fullName evidence="3">Peptidase M24</fullName>
    </submittedName>
</protein>
<name>A0A2A6E3F6_9BACL</name>
<evidence type="ECO:0000313" key="4">
    <source>
        <dbReference type="Proteomes" id="UP000243688"/>
    </source>
</evidence>
<comment type="caution">
    <text evidence="3">The sequence shown here is derived from an EMBL/GenBank/DDBJ whole genome shotgun (WGS) entry which is preliminary data.</text>
</comment>
<dbReference type="InterPro" id="IPR000994">
    <property type="entry name" value="Pept_M24"/>
</dbReference>
<dbReference type="PANTHER" id="PTHR46112:SF2">
    <property type="entry name" value="XAA-PRO AMINOPEPTIDASE P-RELATED"/>
    <property type="match status" value="1"/>
</dbReference>
<reference evidence="3 4" key="1">
    <citation type="submission" date="2016-12" db="EMBL/GenBank/DDBJ databases">
        <title>Candidatus Reconcilibacillus cellulovorans genome.</title>
        <authorList>
            <person name="Kolinko S."/>
            <person name="Wu Y.-W."/>
            <person name="Tachea F."/>
            <person name="Denzel E."/>
            <person name="Hiras J."/>
            <person name="Baecker N."/>
            <person name="Chan L.J."/>
            <person name="Eichorst S.A."/>
            <person name="Frey D."/>
            <person name="Adams P.D."/>
            <person name="Pray T."/>
            <person name="Tanjore D."/>
            <person name="Petzold C.J."/>
            <person name="Gladden J.M."/>
            <person name="Simmons B.A."/>
            <person name="Singer S.W."/>
        </authorList>
    </citation>
    <scope>NUCLEOTIDE SEQUENCE [LARGE SCALE GENOMIC DNA]</scope>
    <source>
        <strain evidence="3">JTherm</strain>
    </source>
</reference>
<sequence>MTAVDREIVARTDRLRAAMRARRIDAFFLTRNVDVYYFTGSMQNGIAVVPVEGEPVFWVRRSVTRAEKESAFRTKPLSLRTFERELAEHMPEVFVSGRRPVLAAAFEALSAQLFMRLQEALPSAEWTDGSAVVREVRAVKSAAELAALRQSAAVADEAFREGLKSIREGIAEIDVMAVIEAQMRRRGHFGVMRMRAYNHEIPTGVVAAGESGAEPTYFDGPVAGCGFHPAMPQGASFRAIRRNEPIMVDIGCTVEGYVTDQTRTIVVGELDADLREAYGWAERIMREAEKLLRPGVPWEEPYLAAMALAERAGLSDHFMGFGADRVKFLGHGIGLEVDEWPVLAKGFAQPLEPGMVLTLEPKFVFPGRGAVGIENTYVVTKNGCEKLTLTEDRLVVLPIR</sequence>
<dbReference type="Gene3D" id="3.90.230.10">
    <property type="entry name" value="Creatinase/methionine aminopeptidase superfamily"/>
    <property type="match status" value="1"/>
</dbReference>
<accession>A0A2A6E3F6</accession>
<dbReference type="PANTHER" id="PTHR46112">
    <property type="entry name" value="AMINOPEPTIDASE"/>
    <property type="match status" value="1"/>
</dbReference>
<dbReference type="Pfam" id="PF00557">
    <property type="entry name" value="Peptidase_M24"/>
    <property type="match status" value="1"/>
</dbReference>
<feature type="domain" description="Peptidase M24" evidence="1">
    <location>
        <begin position="147"/>
        <end position="381"/>
    </location>
</feature>
<evidence type="ECO:0000313" key="3">
    <source>
        <dbReference type="EMBL" id="PDO11503.1"/>
    </source>
</evidence>
<dbReference type="InterPro" id="IPR000587">
    <property type="entry name" value="Creatinase_N"/>
</dbReference>
<proteinExistence type="predicted"/>
<dbReference type="Proteomes" id="UP000243688">
    <property type="component" value="Unassembled WGS sequence"/>
</dbReference>
<dbReference type="InterPro" id="IPR050659">
    <property type="entry name" value="Peptidase_M24B"/>
</dbReference>
<gene>
    <name evidence="3" type="ORF">BLM47_01900</name>
</gene>
<dbReference type="SUPFAM" id="SSF55920">
    <property type="entry name" value="Creatinase/aminopeptidase"/>
    <property type="match status" value="1"/>
</dbReference>
<evidence type="ECO:0000259" key="1">
    <source>
        <dbReference type="Pfam" id="PF00557"/>
    </source>
</evidence>
<dbReference type="Gene3D" id="3.40.350.10">
    <property type="entry name" value="Creatinase/prolidase N-terminal domain"/>
    <property type="match status" value="1"/>
</dbReference>
<dbReference type="EMBL" id="MOXJ01000002">
    <property type="protein sequence ID" value="PDO11503.1"/>
    <property type="molecule type" value="Genomic_DNA"/>
</dbReference>
<evidence type="ECO:0000259" key="2">
    <source>
        <dbReference type="Pfam" id="PF01321"/>
    </source>
</evidence>
<dbReference type="AlphaFoldDB" id="A0A2A6E3F6"/>
<dbReference type="Pfam" id="PF01321">
    <property type="entry name" value="Creatinase_N"/>
    <property type="match status" value="1"/>
</dbReference>
<dbReference type="InterPro" id="IPR029149">
    <property type="entry name" value="Creatin/AminoP/Spt16_N"/>
</dbReference>
<organism evidence="3 4">
    <name type="scientific">Candidatus Reconcilbacillus cellulovorans</name>
    <dbReference type="NCBI Taxonomy" id="1906605"/>
    <lineage>
        <taxon>Bacteria</taxon>
        <taxon>Bacillati</taxon>
        <taxon>Bacillota</taxon>
        <taxon>Bacilli</taxon>
        <taxon>Bacillales</taxon>
        <taxon>Paenibacillaceae</taxon>
        <taxon>Candidatus Reconcilbacillus</taxon>
    </lineage>
</organism>
<dbReference type="SUPFAM" id="SSF53092">
    <property type="entry name" value="Creatinase/prolidase N-terminal domain"/>
    <property type="match status" value="1"/>
</dbReference>
<dbReference type="InterPro" id="IPR036005">
    <property type="entry name" value="Creatinase/aminopeptidase-like"/>
</dbReference>